<feature type="domain" description="K Homology" evidence="3">
    <location>
        <begin position="475"/>
        <end position="543"/>
    </location>
</feature>
<dbReference type="SMART" id="SM00322">
    <property type="entry name" value="KH"/>
    <property type="match status" value="1"/>
</dbReference>
<dbReference type="InterPro" id="IPR004088">
    <property type="entry name" value="KH_dom_type_1"/>
</dbReference>
<dbReference type="AlphaFoldDB" id="A0AAV2QWR7"/>
<feature type="non-terminal residue" evidence="4">
    <location>
        <position position="554"/>
    </location>
</feature>
<evidence type="ECO:0000256" key="1">
    <source>
        <dbReference type="PROSITE-ProRule" id="PRU00117"/>
    </source>
</evidence>
<dbReference type="InterPro" id="IPR036612">
    <property type="entry name" value="KH_dom_type_1_sf"/>
</dbReference>
<gene>
    <name evidence="4" type="ORF">MNOR_LOCUS17917</name>
</gene>
<dbReference type="SUPFAM" id="SSF54791">
    <property type="entry name" value="Eukaryotic type KH-domain (KH-domain type I)"/>
    <property type="match status" value="1"/>
</dbReference>
<feature type="compositionally biased region" description="Acidic residues" evidence="2">
    <location>
        <begin position="1"/>
        <end position="27"/>
    </location>
</feature>
<dbReference type="EMBL" id="CAXKWB010012571">
    <property type="protein sequence ID" value="CAL4105004.1"/>
    <property type="molecule type" value="Genomic_DNA"/>
</dbReference>
<evidence type="ECO:0000313" key="4">
    <source>
        <dbReference type="EMBL" id="CAL4105004.1"/>
    </source>
</evidence>
<feature type="region of interest" description="Disordered" evidence="2">
    <location>
        <begin position="1"/>
        <end position="29"/>
    </location>
</feature>
<dbReference type="Proteomes" id="UP001497623">
    <property type="component" value="Unassembled WGS sequence"/>
</dbReference>
<dbReference type="Pfam" id="PF00013">
    <property type="entry name" value="KH_1"/>
    <property type="match status" value="1"/>
</dbReference>
<feature type="region of interest" description="Disordered" evidence="2">
    <location>
        <begin position="62"/>
        <end position="107"/>
    </location>
</feature>
<name>A0AAV2QWR7_MEGNR</name>
<evidence type="ECO:0000256" key="2">
    <source>
        <dbReference type="SAM" id="MobiDB-lite"/>
    </source>
</evidence>
<feature type="region of interest" description="Disordered" evidence="2">
    <location>
        <begin position="357"/>
        <end position="377"/>
    </location>
</feature>
<dbReference type="PROSITE" id="PS50084">
    <property type="entry name" value="KH_TYPE_1"/>
    <property type="match status" value="1"/>
</dbReference>
<keyword evidence="5" id="KW-1185">Reference proteome</keyword>
<reference evidence="4 5" key="1">
    <citation type="submission" date="2024-05" db="EMBL/GenBank/DDBJ databases">
        <authorList>
            <person name="Wallberg A."/>
        </authorList>
    </citation>
    <scope>NUCLEOTIDE SEQUENCE [LARGE SCALE GENOMIC DNA]</scope>
</reference>
<dbReference type="InterPro" id="IPR004087">
    <property type="entry name" value="KH_dom"/>
</dbReference>
<proteinExistence type="predicted"/>
<dbReference type="Gene3D" id="3.30.1370.10">
    <property type="entry name" value="K Homology domain, type 1"/>
    <property type="match status" value="1"/>
</dbReference>
<feature type="compositionally biased region" description="Basic and acidic residues" evidence="2">
    <location>
        <begin position="393"/>
        <end position="408"/>
    </location>
</feature>
<sequence>MDDIDDLLDNEELDYEEDFGETIDSEDELMHNRQEAKKKDIDVEEITNDQKTKYSFLQNLSKEEKCEVESDDPQLSPLPPPDDDYDNNEPQSTSRGQQECDDESSEDELFASVFENWDDQEQKIDERQKNNFNINEEVCGKENTIVTEEEDEAEENRRYRSRFKSERTNMTFNTLVPEKKDIVDSLESVLVPQSGKGNLISFTIPKGKPQGLMEPAALKGEIHEPTLGQISQQNSEFQGRMSALNAQLQESKQIHLRKVDKKAHKNTVNEALKEIPRTLPDDLQTKNSRSPRSKINIIPSSKMKSPEIIIGNQQRLSKKQKKINPNLVAISTTHSLEQFQLEKKDSLFSQLDPLDSNRYVDESNVTPEISDKDDISLNPKSTHAEIYELTRIKEDSSDVHDSNKKYKDDLDEEDEDEENQKPRQRFKTERDVTSLTDFTTNTISETNNKMDIPDSLDMVKTDLETTKMDMTNSGIIITEGIVVPHNKVGRVIGKGGETMKQIKLLSGALVELDRSKLSENTFNITGLPLQVYEAKILITQKAQMNLEIPKPNIE</sequence>
<feature type="compositionally biased region" description="Acidic residues" evidence="2">
    <location>
        <begin position="409"/>
        <end position="418"/>
    </location>
</feature>
<dbReference type="GO" id="GO:0003723">
    <property type="term" value="F:RNA binding"/>
    <property type="evidence" value="ECO:0007669"/>
    <property type="project" value="UniProtKB-UniRule"/>
</dbReference>
<organism evidence="4 5">
    <name type="scientific">Meganyctiphanes norvegica</name>
    <name type="common">Northern krill</name>
    <name type="synonym">Thysanopoda norvegica</name>
    <dbReference type="NCBI Taxonomy" id="48144"/>
    <lineage>
        <taxon>Eukaryota</taxon>
        <taxon>Metazoa</taxon>
        <taxon>Ecdysozoa</taxon>
        <taxon>Arthropoda</taxon>
        <taxon>Crustacea</taxon>
        <taxon>Multicrustacea</taxon>
        <taxon>Malacostraca</taxon>
        <taxon>Eumalacostraca</taxon>
        <taxon>Eucarida</taxon>
        <taxon>Euphausiacea</taxon>
        <taxon>Euphausiidae</taxon>
        <taxon>Meganyctiphanes</taxon>
    </lineage>
</organism>
<accession>A0AAV2QWR7</accession>
<evidence type="ECO:0000313" key="5">
    <source>
        <dbReference type="Proteomes" id="UP001497623"/>
    </source>
</evidence>
<protein>
    <recommendedName>
        <fullName evidence="3">K Homology domain-containing protein</fullName>
    </recommendedName>
</protein>
<keyword evidence="1" id="KW-0694">RNA-binding</keyword>
<evidence type="ECO:0000259" key="3">
    <source>
        <dbReference type="SMART" id="SM00322"/>
    </source>
</evidence>
<comment type="caution">
    <text evidence="4">The sequence shown here is derived from an EMBL/GenBank/DDBJ whole genome shotgun (WGS) entry which is preliminary data.</text>
</comment>
<feature type="region of interest" description="Disordered" evidence="2">
    <location>
        <begin position="393"/>
        <end position="430"/>
    </location>
</feature>
<dbReference type="GO" id="GO:0010468">
    <property type="term" value="P:regulation of gene expression"/>
    <property type="evidence" value="ECO:0007669"/>
    <property type="project" value="UniProtKB-ARBA"/>
</dbReference>